<accession>A0A7W8N3Z8</accession>
<organism evidence="1 2">
    <name type="scientific">Tunturiibacter lichenicola</name>
    <dbReference type="NCBI Taxonomy" id="2051959"/>
    <lineage>
        <taxon>Bacteria</taxon>
        <taxon>Pseudomonadati</taxon>
        <taxon>Acidobacteriota</taxon>
        <taxon>Terriglobia</taxon>
        <taxon>Terriglobales</taxon>
        <taxon>Acidobacteriaceae</taxon>
        <taxon>Tunturiibacter</taxon>
    </lineage>
</organism>
<dbReference type="EMBL" id="JACHDZ010000003">
    <property type="protein sequence ID" value="MBB5343983.1"/>
    <property type="molecule type" value="Genomic_DNA"/>
</dbReference>
<dbReference type="Proteomes" id="UP000569092">
    <property type="component" value="Unassembled WGS sequence"/>
</dbReference>
<reference evidence="1 2" key="1">
    <citation type="submission" date="2020-08" db="EMBL/GenBank/DDBJ databases">
        <title>Genomic Encyclopedia of Type Strains, Phase IV (KMG-V): Genome sequencing to study the core and pangenomes of soil and plant-associated prokaryotes.</title>
        <authorList>
            <person name="Whitman W."/>
        </authorList>
    </citation>
    <scope>NUCLEOTIDE SEQUENCE [LARGE SCALE GENOMIC DNA]</scope>
    <source>
        <strain evidence="1 2">M8US30</strain>
    </source>
</reference>
<proteinExistence type="predicted"/>
<name>A0A7W8N3Z8_9BACT</name>
<sequence>MNSREIPHTTDNRWSNDSHLEMDHQLNSLRSLVCDLLKTNQELRQALVTARSGIPKD</sequence>
<evidence type="ECO:0000313" key="1">
    <source>
        <dbReference type="EMBL" id="MBB5343983.1"/>
    </source>
</evidence>
<evidence type="ECO:0000313" key="2">
    <source>
        <dbReference type="Proteomes" id="UP000569092"/>
    </source>
</evidence>
<dbReference type="AlphaFoldDB" id="A0A7W8N3Z8"/>
<gene>
    <name evidence="1" type="ORF">HDF10_001962</name>
</gene>
<protein>
    <submittedName>
        <fullName evidence="1">Uncharacterized protein</fullName>
    </submittedName>
</protein>
<comment type="caution">
    <text evidence="1">The sequence shown here is derived from an EMBL/GenBank/DDBJ whole genome shotgun (WGS) entry which is preliminary data.</text>
</comment>